<dbReference type="EMBL" id="JPKY01000122">
    <property type="protein sequence ID" value="KFH41600.1"/>
    <property type="molecule type" value="Genomic_DNA"/>
</dbReference>
<organism evidence="2 3">
    <name type="scientific">Hapsidospora chrysogenum (strain ATCC 11550 / CBS 779.69 / DSM 880 / IAM 14645 / JCM 23072 / IMI 49137)</name>
    <name type="common">Acremonium chrysogenum</name>
    <dbReference type="NCBI Taxonomy" id="857340"/>
    <lineage>
        <taxon>Eukaryota</taxon>
        <taxon>Fungi</taxon>
        <taxon>Dikarya</taxon>
        <taxon>Ascomycota</taxon>
        <taxon>Pezizomycotina</taxon>
        <taxon>Sordariomycetes</taxon>
        <taxon>Hypocreomycetidae</taxon>
        <taxon>Hypocreales</taxon>
        <taxon>Bionectriaceae</taxon>
        <taxon>Hapsidospora</taxon>
    </lineage>
</organism>
<dbReference type="Proteomes" id="UP000029964">
    <property type="component" value="Unassembled WGS sequence"/>
</dbReference>
<feature type="region of interest" description="Disordered" evidence="1">
    <location>
        <begin position="35"/>
        <end position="309"/>
    </location>
</feature>
<name>A0A086SWW8_HAPC1</name>
<accession>A0A086SWW8</accession>
<protein>
    <submittedName>
        <fullName evidence="2">Uncharacterized protein</fullName>
    </submittedName>
</protein>
<gene>
    <name evidence="2" type="ORF">ACRE_076990</name>
</gene>
<keyword evidence="3" id="KW-1185">Reference proteome</keyword>
<feature type="compositionally biased region" description="Basic residues" evidence="1">
    <location>
        <begin position="174"/>
        <end position="187"/>
    </location>
</feature>
<evidence type="ECO:0000256" key="1">
    <source>
        <dbReference type="SAM" id="MobiDB-lite"/>
    </source>
</evidence>
<dbReference type="HOGENOM" id="CLU_900050_0_0_1"/>
<sequence>MHSSRSRSTKPPEVGFLDALATVYMTTPEEEKAIIDNWKEYHRHQKESSKKDEEKKENNNRKKKKKKTGREQGSSTDPLAIEAPNPEHSSRPQSLGGRSYSRSHHCRHRSRHNSAHASKPKRKSKGKGKRRGKRESETKTKGQSGSERRRSKRHSQARSSTRSTTSTVWTFFRRIFRSKPPKKKQRSSRSSSSGRKRRDGSRAAATPDDDDRSRTERPQVQDCPQPLYPVHYRAPPDSRSHASEWPGPARPPSPPGAPSRIPDVYDMGDYPVRSDYDADAASDDGITAESVAPSDSISSVGRRRRHRRR</sequence>
<evidence type="ECO:0000313" key="2">
    <source>
        <dbReference type="EMBL" id="KFH41600.1"/>
    </source>
</evidence>
<comment type="caution">
    <text evidence="2">The sequence shown here is derived from an EMBL/GenBank/DDBJ whole genome shotgun (WGS) entry which is preliminary data.</text>
</comment>
<feature type="compositionally biased region" description="Low complexity" evidence="1">
    <location>
        <begin position="157"/>
        <end position="173"/>
    </location>
</feature>
<proteinExistence type="predicted"/>
<feature type="compositionally biased region" description="Basic residues" evidence="1">
    <location>
        <begin position="101"/>
        <end position="133"/>
    </location>
</feature>
<feature type="compositionally biased region" description="Basic and acidic residues" evidence="1">
    <location>
        <begin position="35"/>
        <end position="60"/>
    </location>
</feature>
<feature type="compositionally biased region" description="Pro residues" evidence="1">
    <location>
        <begin position="248"/>
        <end position="257"/>
    </location>
</feature>
<evidence type="ECO:0000313" key="3">
    <source>
        <dbReference type="Proteomes" id="UP000029964"/>
    </source>
</evidence>
<dbReference type="AlphaFoldDB" id="A0A086SWW8"/>
<reference evidence="3" key="1">
    <citation type="journal article" date="2014" name="Genome Announc.">
        <title>Genome sequence and annotation of Acremonium chrysogenum, producer of the beta-lactam antibiotic cephalosporin C.</title>
        <authorList>
            <person name="Terfehr D."/>
            <person name="Dahlmann T.A."/>
            <person name="Specht T."/>
            <person name="Zadra I."/>
            <person name="Kuernsteiner H."/>
            <person name="Kueck U."/>
        </authorList>
    </citation>
    <scope>NUCLEOTIDE SEQUENCE [LARGE SCALE GENOMIC DNA]</scope>
    <source>
        <strain evidence="3">ATCC 11550 / CBS 779.69 / DSM 880 / IAM 14645 / JCM 23072 / IMI 49137</strain>
    </source>
</reference>